<accession>A0A9X4MEE9</accession>
<dbReference type="InterPro" id="IPR037171">
    <property type="entry name" value="NagB/RpiA_transferase-like"/>
</dbReference>
<evidence type="ECO:0008006" key="3">
    <source>
        <dbReference type="Google" id="ProtNLM"/>
    </source>
</evidence>
<evidence type="ECO:0000313" key="1">
    <source>
        <dbReference type="EMBL" id="MDG4474806.1"/>
    </source>
</evidence>
<dbReference type="AlphaFoldDB" id="A0A9X4MEE9"/>
<dbReference type="SUPFAM" id="SSF100950">
    <property type="entry name" value="NagB/RpiA/CoA transferase-like"/>
    <property type="match status" value="1"/>
</dbReference>
<dbReference type="InterPro" id="IPR024185">
    <property type="entry name" value="FTHF_cligase-like_sf"/>
</dbReference>
<dbReference type="EMBL" id="JAPHEH010000001">
    <property type="protein sequence ID" value="MDG4474806.1"/>
    <property type="molecule type" value="Genomic_DNA"/>
</dbReference>
<evidence type="ECO:0000313" key="2">
    <source>
        <dbReference type="Proteomes" id="UP001154240"/>
    </source>
</evidence>
<reference evidence="1" key="1">
    <citation type="journal article" date="2022" name="bioRxiv">
        <title>Thiovibrio frasassiensisgen. nov., sp. nov., an autotrophic, elemental sulfur disproportionating bacterium isolated from sulfidic karst sediment, and proposal of Thiovibrionaceae fam. nov.</title>
        <authorList>
            <person name="Aronson H."/>
            <person name="Thomas C."/>
            <person name="Bhattacharyya M."/>
            <person name="Eckstein S."/>
            <person name="Jensen S."/>
            <person name="Barco R."/>
            <person name="Macalady J."/>
            <person name="Amend J."/>
        </authorList>
    </citation>
    <scope>NUCLEOTIDE SEQUENCE</scope>
    <source>
        <strain evidence="1">RS19-109</strain>
    </source>
</reference>
<comment type="caution">
    <text evidence="1">The sequence shown here is derived from an EMBL/GenBank/DDBJ whole genome shotgun (WGS) entry which is preliminary data.</text>
</comment>
<dbReference type="PANTHER" id="PTHR13017">
    <property type="entry name" value="5-FORMYLTETRAHYDROFOLATE CYCLO-LIGASE-RELATED"/>
    <property type="match status" value="1"/>
</dbReference>
<protein>
    <recommendedName>
        <fullName evidence="3">5-formyltetrahydrofolate cyclo-ligase</fullName>
    </recommendedName>
</protein>
<name>A0A9X4MEE9_9BACT</name>
<reference evidence="1" key="2">
    <citation type="submission" date="2022-10" db="EMBL/GenBank/DDBJ databases">
        <authorList>
            <person name="Aronson H.S."/>
        </authorList>
    </citation>
    <scope>NUCLEOTIDE SEQUENCE</scope>
    <source>
        <strain evidence="1">RS19-109</strain>
    </source>
</reference>
<dbReference type="Gene3D" id="3.40.50.10420">
    <property type="entry name" value="NagB/RpiA/CoA transferase-like"/>
    <property type="match status" value="1"/>
</dbReference>
<gene>
    <name evidence="1" type="ORF">OLX77_01360</name>
</gene>
<keyword evidence="2" id="KW-1185">Reference proteome</keyword>
<proteinExistence type="predicted"/>
<dbReference type="GO" id="GO:0005737">
    <property type="term" value="C:cytoplasm"/>
    <property type="evidence" value="ECO:0007669"/>
    <property type="project" value="TreeGrafter"/>
</dbReference>
<sequence>MMSKEEVRADFLDAPEGKSSGKVAELVRRLEKYREAKRVFVGPTARLQQVRINALIDGKELLVPAPGLKEGFYLLAPYAIPFKDLVYAVGYNGLVQYGRKVAVEELCRQPVGLLLTDCLAVDPAGYFVGEGKGFFDLAVAILAELRALAPGAEAYALGEPAQMLAQEIEHGAWDIRLNGFVTAEGVALQNADSQAERKILWDILPPKRIRKITPLWKLSMQIKDALSAAAKDPE</sequence>
<dbReference type="InterPro" id="IPR002698">
    <property type="entry name" value="FTHF_cligase"/>
</dbReference>
<dbReference type="Proteomes" id="UP001154240">
    <property type="component" value="Unassembled WGS sequence"/>
</dbReference>
<dbReference type="Pfam" id="PF01812">
    <property type="entry name" value="5-FTHF_cyc-lig"/>
    <property type="match status" value="1"/>
</dbReference>
<organism evidence="1 2">
    <name type="scientific">Thiovibrio frasassiensis</name>
    <dbReference type="NCBI Taxonomy" id="2984131"/>
    <lineage>
        <taxon>Bacteria</taxon>
        <taxon>Pseudomonadati</taxon>
        <taxon>Thermodesulfobacteriota</taxon>
        <taxon>Desulfobulbia</taxon>
        <taxon>Desulfobulbales</taxon>
        <taxon>Thiovibrionaceae</taxon>
        <taxon>Thiovibrio</taxon>
    </lineage>
</organism>
<dbReference type="PANTHER" id="PTHR13017:SF0">
    <property type="entry name" value="METHENYLTETRAHYDROFOLATE SYNTHASE DOMAIN-CONTAINING PROTEIN"/>
    <property type="match status" value="1"/>
</dbReference>
<dbReference type="RefSeq" id="WP_307631786.1">
    <property type="nucleotide sequence ID" value="NZ_JAPHEH010000001.1"/>
</dbReference>